<feature type="region of interest" description="Disordered" evidence="6">
    <location>
        <begin position="1"/>
        <end position="33"/>
    </location>
</feature>
<dbReference type="InterPro" id="IPR015655">
    <property type="entry name" value="PP2C"/>
</dbReference>
<dbReference type="GO" id="GO:0016020">
    <property type="term" value="C:membrane"/>
    <property type="evidence" value="ECO:0007669"/>
    <property type="project" value="UniProtKB-SubCell"/>
</dbReference>
<dbReference type="OrthoDB" id="10264738at2759"/>
<protein>
    <recommendedName>
        <fullName evidence="7">PPM-type phosphatase domain-containing protein</fullName>
    </recommendedName>
</protein>
<keyword evidence="4 5" id="KW-0904">Protein phosphatase</keyword>
<dbReference type="OMA" id="DITVIVC"/>
<feature type="compositionally biased region" description="Basic and acidic residues" evidence="6">
    <location>
        <begin position="8"/>
        <end position="17"/>
    </location>
</feature>
<dbReference type="InterPro" id="IPR000222">
    <property type="entry name" value="PP2C_BS"/>
</dbReference>
<dbReference type="InterPro" id="IPR001932">
    <property type="entry name" value="PPM-type_phosphatase-like_dom"/>
</dbReference>
<evidence type="ECO:0000256" key="6">
    <source>
        <dbReference type="SAM" id="MobiDB-lite"/>
    </source>
</evidence>
<feature type="compositionally biased region" description="Basic and acidic residues" evidence="6">
    <location>
        <begin position="267"/>
        <end position="283"/>
    </location>
</feature>
<organism evidence="8 9">
    <name type="scientific">Thalassiosira oceanica</name>
    <name type="common">Marine diatom</name>
    <dbReference type="NCBI Taxonomy" id="159749"/>
    <lineage>
        <taxon>Eukaryota</taxon>
        <taxon>Sar</taxon>
        <taxon>Stramenopiles</taxon>
        <taxon>Ochrophyta</taxon>
        <taxon>Bacillariophyta</taxon>
        <taxon>Coscinodiscophyceae</taxon>
        <taxon>Thalassiosirophycidae</taxon>
        <taxon>Thalassiosirales</taxon>
        <taxon>Thalassiosiraceae</taxon>
        <taxon>Thalassiosira</taxon>
    </lineage>
</organism>
<dbReference type="Pfam" id="PF00481">
    <property type="entry name" value="PP2C"/>
    <property type="match status" value="1"/>
</dbReference>
<sequence length="559" mass="62222">MGCSASKQADDLREGTERVMSGRRGIGASERIRTPSERIKVQARRTAILEALKDENDKTSIPSPDLKADGSLTAKEVAMRISGSTVSKDCVLGDLRSEGGIIRASYAALTQRGYYPDNPHKENQDAYCVVPSKFAGGEGDGYFAVFDGHGDLGHDCASFAKQILHAHISAGVKRKRASLNSERLRKLTKEGGVMPKNAFHPSQWPYLSSEQYESCVREAHIKCNEEMHKSKVVKDQTAGDHGHLRLVSRWTNMREQRWRQQSSMPAEEEKREIDQSDSGDGHDNGSLVAIPLSEDQTPYRKDERERLKKSGARVCSIDQMEGLEPMHENWGEVDLGVDIDVEGDPPRVWLADRNFPGCAFSRSLGDDIGEGVGVNAEPEFITKDVTRGDEILVIASDGVFEFLTNQRVVDICAASTNPVEACTRLLEEAYAEWLRYELRTDDITCIVIFLKTISGDNTVHVQHAGLPQRVTCSLELTYKTYNGKTDWHGPNHQALALARGAEFYCLPVSREVQSTLSSYGCLCKVVWGPVMSLSFRRFSWSSDSVMMIKIITLSTLFHR</sequence>
<dbReference type="Proteomes" id="UP000266841">
    <property type="component" value="Unassembled WGS sequence"/>
</dbReference>
<dbReference type="PROSITE" id="PS51746">
    <property type="entry name" value="PPM_2"/>
    <property type="match status" value="1"/>
</dbReference>
<dbReference type="GO" id="GO:0046872">
    <property type="term" value="F:metal ion binding"/>
    <property type="evidence" value="ECO:0007669"/>
    <property type="project" value="UniProtKB-KW"/>
</dbReference>
<proteinExistence type="inferred from homology"/>
<keyword evidence="3 5" id="KW-0378">Hydrolase</keyword>
<evidence type="ECO:0000256" key="4">
    <source>
        <dbReference type="ARBA" id="ARBA00022912"/>
    </source>
</evidence>
<gene>
    <name evidence="8" type="ORF">THAOC_07616</name>
</gene>
<dbReference type="EMBL" id="AGNL01007791">
    <property type="protein sequence ID" value="EJK70982.1"/>
    <property type="molecule type" value="Genomic_DNA"/>
</dbReference>
<dbReference type="CDD" id="cd00143">
    <property type="entry name" value="PP2Cc"/>
    <property type="match status" value="1"/>
</dbReference>
<dbReference type="GO" id="GO:0004722">
    <property type="term" value="F:protein serine/threonine phosphatase activity"/>
    <property type="evidence" value="ECO:0007669"/>
    <property type="project" value="InterPro"/>
</dbReference>
<accession>K0TK05</accession>
<feature type="domain" description="PPM-type phosphatase" evidence="7">
    <location>
        <begin position="105"/>
        <end position="450"/>
    </location>
</feature>
<evidence type="ECO:0000256" key="2">
    <source>
        <dbReference type="ARBA" id="ARBA00022723"/>
    </source>
</evidence>
<comment type="similarity">
    <text evidence="5">Belongs to the PP2C family.</text>
</comment>
<evidence type="ECO:0000259" key="7">
    <source>
        <dbReference type="PROSITE" id="PS51746"/>
    </source>
</evidence>
<dbReference type="SMART" id="SM00332">
    <property type="entry name" value="PP2Cc"/>
    <property type="match status" value="1"/>
</dbReference>
<dbReference type="PANTHER" id="PTHR47992">
    <property type="entry name" value="PROTEIN PHOSPHATASE"/>
    <property type="match status" value="1"/>
</dbReference>
<reference evidence="8 9" key="1">
    <citation type="journal article" date="2012" name="Genome Biol.">
        <title>Genome and low-iron response of an oceanic diatom adapted to chronic iron limitation.</title>
        <authorList>
            <person name="Lommer M."/>
            <person name="Specht M."/>
            <person name="Roy A.S."/>
            <person name="Kraemer L."/>
            <person name="Andreson R."/>
            <person name="Gutowska M.A."/>
            <person name="Wolf J."/>
            <person name="Bergner S.V."/>
            <person name="Schilhabel M.B."/>
            <person name="Klostermeier U.C."/>
            <person name="Beiko R.G."/>
            <person name="Rosenstiel P."/>
            <person name="Hippler M."/>
            <person name="Laroche J."/>
        </authorList>
    </citation>
    <scope>NUCLEOTIDE SEQUENCE [LARGE SCALE GENOMIC DNA]</scope>
    <source>
        <strain evidence="8 9">CCMP1005</strain>
    </source>
</reference>
<dbReference type="AlphaFoldDB" id="K0TK05"/>
<dbReference type="InterPro" id="IPR036457">
    <property type="entry name" value="PPM-type-like_dom_sf"/>
</dbReference>
<dbReference type="Gene3D" id="3.60.40.10">
    <property type="entry name" value="PPM-type phosphatase domain"/>
    <property type="match status" value="2"/>
</dbReference>
<evidence type="ECO:0000256" key="5">
    <source>
        <dbReference type="RuleBase" id="RU003465"/>
    </source>
</evidence>
<comment type="subcellular location">
    <subcellularLocation>
        <location evidence="1">Membrane</location>
        <topology evidence="1">Peripheral membrane protein</topology>
    </subcellularLocation>
</comment>
<evidence type="ECO:0000313" key="9">
    <source>
        <dbReference type="Proteomes" id="UP000266841"/>
    </source>
</evidence>
<dbReference type="PROSITE" id="PS01032">
    <property type="entry name" value="PPM_1"/>
    <property type="match status" value="1"/>
</dbReference>
<feature type="region of interest" description="Disordered" evidence="6">
    <location>
        <begin position="255"/>
        <end position="305"/>
    </location>
</feature>
<dbReference type="SUPFAM" id="SSF81606">
    <property type="entry name" value="PP2C-like"/>
    <property type="match status" value="1"/>
</dbReference>
<evidence type="ECO:0000313" key="8">
    <source>
        <dbReference type="EMBL" id="EJK70982.1"/>
    </source>
</evidence>
<dbReference type="eggNOG" id="KOG0698">
    <property type="taxonomic scope" value="Eukaryota"/>
</dbReference>
<keyword evidence="2" id="KW-0479">Metal-binding</keyword>
<evidence type="ECO:0000256" key="3">
    <source>
        <dbReference type="ARBA" id="ARBA00022801"/>
    </source>
</evidence>
<comment type="caution">
    <text evidence="8">The sequence shown here is derived from an EMBL/GenBank/DDBJ whole genome shotgun (WGS) entry which is preliminary data.</text>
</comment>
<keyword evidence="9" id="KW-1185">Reference proteome</keyword>
<name>K0TK05_THAOC</name>
<evidence type="ECO:0000256" key="1">
    <source>
        <dbReference type="ARBA" id="ARBA00004170"/>
    </source>
</evidence>